<evidence type="ECO:0000313" key="5">
    <source>
        <dbReference type="EMBL" id="MFC0389619.1"/>
    </source>
</evidence>
<dbReference type="Proteomes" id="UP001589789">
    <property type="component" value="Unassembled WGS sequence"/>
</dbReference>
<dbReference type="RefSeq" id="WP_377057161.1">
    <property type="nucleotide sequence ID" value="NZ_JBHLVZ010000115.1"/>
</dbReference>
<comment type="caution">
    <text evidence="5">The sequence shown here is derived from an EMBL/GenBank/DDBJ whole genome shotgun (WGS) entry which is preliminary data.</text>
</comment>
<dbReference type="NCBIfam" id="NF004868">
    <property type="entry name" value="PRK06224.1-5"/>
    <property type="match status" value="1"/>
</dbReference>
<dbReference type="SUPFAM" id="SSF48256">
    <property type="entry name" value="Citrate synthase"/>
    <property type="match status" value="1"/>
</dbReference>
<dbReference type="PANTHER" id="PTHR11739">
    <property type="entry name" value="CITRATE SYNTHASE"/>
    <property type="match status" value="1"/>
</dbReference>
<evidence type="ECO:0000256" key="1">
    <source>
        <dbReference type="ARBA" id="ARBA00004751"/>
    </source>
</evidence>
<reference evidence="5 6" key="1">
    <citation type="submission" date="2024-09" db="EMBL/GenBank/DDBJ databases">
        <authorList>
            <person name="Sun Q."/>
            <person name="Mori K."/>
        </authorList>
    </citation>
    <scope>NUCLEOTIDE SEQUENCE [LARGE SCALE GENOMIC DNA]</scope>
    <source>
        <strain evidence="5 6">CCM 7468</strain>
    </source>
</reference>
<evidence type="ECO:0000256" key="4">
    <source>
        <dbReference type="ARBA" id="ARBA00022679"/>
    </source>
</evidence>
<gene>
    <name evidence="5" type="ORF">ACFFIC_29335</name>
</gene>
<evidence type="ECO:0000256" key="3">
    <source>
        <dbReference type="ARBA" id="ARBA00012972"/>
    </source>
</evidence>
<keyword evidence="4" id="KW-0808">Transferase</keyword>
<evidence type="ECO:0000313" key="6">
    <source>
        <dbReference type="Proteomes" id="UP001589789"/>
    </source>
</evidence>
<name>A0ABV6J171_9PROT</name>
<keyword evidence="6" id="KW-1185">Reference proteome</keyword>
<dbReference type="CDD" id="cd06100">
    <property type="entry name" value="CCL_ACL-C"/>
    <property type="match status" value="1"/>
</dbReference>
<dbReference type="GO" id="GO:0016829">
    <property type="term" value="F:lyase activity"/>
    <property type="evidence" value="ECO:0007669"/>
    <property type="project" value="UniProtKB-KW"/>
</dbReference>
<dbReference type="Pfam" id="PF00285">
    <property type="entry name" value="Citrate_synt"/>
    <property type="match status" value="1"/>
</dbReference>
<dbReference type="PANTHER" id="PTHR11739:SF4">
    <property type="entry name" value="CITRATE SYNTHASE, PEROXISOMAL"/>
    <property type="match status" value="1"/>
</dbReference>
<comment type="pathway">
    <text evidence="1">Carbohydrate metabolism; tricarboxylic acid cycle; isocitrate from oxaloacetate: step 1/2.</text>
</comment>
<dbReference type="Gene3D" id="1.10.580.10">
    <property type="entry name" value="Citrate Synthase, domain 1"/>
    <property type="match status" value="1"/>
</dbReference>
<protein>
    <recommendedName>
        <fullName evidence="3">citrate synthase (unknown stereospecificity)</fullName>
        <ecNumber evidence="3">2.3.3.16</ecNumber>
    </recommendedName>
</protein>
<proteinExistence type="inferred from homology"/>
<dbReference type="Gene3D" id="1.10.230.10">
    <property type="entry name" value="Cytochrome P450-Terp, domain 2"/>
    <property type="match status" value="1"/>
</dbReference>
<dbReference type="EC" id="2.3.3.16" evidence="3"/>
<sequence>MKQTPLRSGMGRSTPDRILVQGRDLCRDLLGKISLSDMAWLEITGREPTPGESKVFDALLVVLVEHGMTPMAIATRLTYLGAPESLQAAVAAGLCGMGTTFAGTAEGAAKLVQDALRGTPGDADLDAMARDIVAERFGRKATIPGIGHPLHKPIDPRTPVLFALAEEHGIAGRHVALMRALSRAAEAASGKSLPVNATGAIGAVASDMGLDWRLCRGLAVIGRAVGLVGHIAEEIRHPMAREIWLRVEDETASNAAGEESGDA</sequence>
<accession>A0ABV6J171</accession>
<evidence type="ECO:0000256" key="2">
    <source>
        <dbReference type="ARBA" id="ARBA00010566"/>
    </source>
</evidence>
<keyword evidence="5" id="KW-0456">Lyase</keyword>
<organism evidence="5 6">
    <name type="scientific">Muricoccus vinaceus</name>
    <dbReference type="NCBI Taxonomy" id="424704"/>
    <lineage>
        <taxon>Bacteria</taxon>
        <taxon>Pseudomonadati</taxon>
        <taxon>Pseudomonadota</taxon>
        <taxon>Alphaproteobacteria</taxon>
        <taxon>Acetobacterales</taxon>
        <taxon>Roseomonadaceae</taxon>
        <taxon>Muricoccus</taxon>
    </lineage>
</organism>
<dbReference type="InterPro" id="IPR016142">
    <property type="entry name" value="Citrate_synth-like_lrg_a-sub"/>
</dbReference>
<dbReference type="InterPro" id="IPR002020">
    <property type="entry name" value="Citrate_synthase"/>
</dbReference>
<dbReference type="InterPro" id="IPR016143">
    <property type="entry name" value="Citrate_synth-like_sm_a-sub"/>
</dbReference>
<comment type="similarity">
    <text evidence="2">Belongs to the citrate synthase family.</text>
</comment>
<dbReference type="InterPro" id="IPR036969">
    <property type="entry name" value="Citrate_synthase_sf"/>
</dbReference>
<dbReference type="EMBL" id="JBHLVZ010000115">
    <property type="protein sequence ID" value="MFC0389619.1"/>
    <property type="molecule type" value="Genomic_DNA"/>
</dbReference>